<accession>A0A9N7W2E4</accession>
<sequence length="191" mass="21892">MQSPHRDASKNRDIPRPLMWNVGKLNPFRTLKKKKSSCSAHHPAAHIILRRTSSFGPHPRAAHIILQRTSSPHIILWCTSSWAHIGAHRRAAHFVLQCTLSCSALHPAVHIIVRRTSFCNAQKKEEEMEEPVVRTTISRALNQSDHNGVYWTSIRLSVRDQVNDQTDTTDPLWRDLEKSSEDTFHFNLTEP</sequence>
<proteinExistence type="predicted"/>
<dbReference type="EMBL" id="CADEAL010004414">
    <property type="protein sequence ID" value="CAB1459056.1"/>
    <property type="molecule type" value="Genomic_DNA"/>
</dbReference>
<dbReference type="AlphaFoldDB" id="A0A9N7W2E4"/>
<dbReference type="Proteomes" id="UP001153269">
    <property type="component" value="Unassembled WGS sequence"/>
</dbReference>
<evidence type="ECO:0000313" key="1">
    <source>
        <dbReference type="EMBL" id="CAB1459056.1"/>
    </source>
</evidence>
<protein>
    <submittedName>
        <fullName evidence="1">Uncharacterized protein</fullName>
    </submittedName>
</protein>
<name>A0A9N7W2E4_PLEPL</name>
<gene>
    <name evidence="1" type="ORF">PLEPLA_LOCUS46892</name>
</gene>
<evidence type="ECO:0000313" key="2">
    <source>
        <dbReference type="Proteomes" id="UP001153269"/>
    </source>
</evidence>
<reference evidence="1" key="1">
    <citation type="submission" date="2020-03" db="EMBL/GenBank/DDBJ databases">
        <authorList>
            <person name="Weist P."/>
        </authorList>
    </citation>
    <scope>NUCLEOTIDE SEQUENCE</scope>
</reference>
<comment type="caution">
    <text evidence="1">The sequence shown here is derived from an EMBL/GenBank/DDBJ whole genome shotgun (WGS) entry which is preliminary data.</text>
</comment>
<keyword evidence="2" id="KW-1185">Reference proteome</keyword>
<organism evidence="1 2">
    <name type="scientific">Pleuronectes platessa</name>
    <name type="common">European plaice</name>
    <dbReference type="NCBI Taxonomy" id="8262"/>
    <lineage>
        <taxon>Eukaryota</taxon>
        <taxon>Metazoa</taxon>
        <taxon>Chordata</taxon>
        <taxon>Craniata</taxon>
        <taxon>Vertebrata</taxon>
        <taxon>Euteleostomi</taxon>
        <taxon>Actinopterygii</taxon>
        <taxon>Neopterygii</taxon>
        <taxon>Teleostei</taxon>
        <taxon>Neoteleostei</taxon>
        <taxon>Acanthomorphata</taxon>
        <taxon>Carangaria</taxon>
        <taxon>Pleuronectiformes</taxon>
        <taxon>Pleuronectoidei</taxon>
        <taxon>Pleuronectidae</taxon>
        <taxon>Pleuronectes</taxon>
    </lineage>
</organism>